<dbReference type="AlphaFoldDB" id="A0A0D2NTW6"/>
<keyword evidence="3" id="KW-1185">Reference proteome</keyword>
<sequence length="123" mass="12808">MRSTLIIVIAVASMLAVASVADGRELLQSPAYKRCVGSFNQAGAEAGLRKRVPSCVNFNLQKCCAETKATLNGGNFQGCLCDKEVSSFIEGRLSKAGIAGLNANTFSVFLKTCGIPNAKTGGC</sequence>
<dbReference type="EMBL" id="KK100248">
    <property type="protein sequence ID" value="KIZ07576.1"/>
    <property type="molecule type" value="Genomic_DNA"/>
</dbReference>
<name>A0A0D2NTW6_9CHLO</name>
<dbReference type="KEGG" id="mng:MNEG_0368"/>
<evidence type="ECO:0000313" key="2">
    <source>
        <dbReference type="EMBL" id="KIZ07576.1"/>
    </source>
</evidence>
<reference evidence="2 3" key="1">
    <citation type="journal article" date="2013" name="BMC Genomics">
        <title>Reconstruction of the lipid metabolism for the microalga Monoraphidium neglectum from its genome sequence reveals characteristics suitable for biofuel production.</title>
        <authorList>
            <person name="Bogen C."/>
            <person name="Al-Dilaimi A."/>
            <person name="Albersmeier A."/>
            <person name="Wichmann J."/>
            <person name="Grundmann M."/>
            <person name="Rupp O."/>
            <person name="Lauersen K.J."/>
            <person name="Blifernez-Klassen O."/>
            <person name="Kalinowski J."/>
            <person name="Goesmann A."/>
            <person name="Mussgnug J.H."/>
            <person name="Kruse O."/>
        </authorList>
    </citation>
    <scope>NUCLEOTIDE SEQUENCE [LARGE SCALE GENOMIC DNA]</scope>
    <source>
        <strain evidence="2 3">SAG 48.87</strain>
    </source>
</reference>
<accession>A0A0D2NTW6</accession>
<organism evidence="2 3">
    <name type="scientific">Monoraphidium neglectum</name>
    <dbReference type="NCBI Taxonomy" id="145388"/>
    <lineage>
        <taxon>Eukaryota</taxon>
        <taxon>Viridiplantae</taxon>
        <taxon>Chlorophyta</taxon>
        <taxon>core chlorophytes</taxon>
        <taxon>Chlorophyceae</taxon>
        <taxon>CS clade</taxon>
        <taxon>Sphaeropleales</taxon>
        <taxon>Selenastraceae</taxon>
        <taxon>Monoraphidium</taxon>
    </lineage>
</organism>
<evidence type="ECO:0000256" key="1">
    <source>
        <dbReference type="SAM" id="SignalP"/>
    </source>
</evidence>
<evidence type="ECO:0000313" key="3">
    <source>
        <dbReference type="Proteomes" id="UP000054498"/>
    </source>
</evidence>
<gene>
    <name evidence="2" type="ORF">MNEG_0368</name>
</gene>
<dbReference type="GeneID" id="25726486"/>
<protein>
    <recommendedName>
        <fullName evidence="4">Bifunctional inhibitor/plant lipid transfer protein/seed storage helical domain-containing protein</fullName>
    </recommendedName>
</protein>
<feature type="signal peptide" evidence="1">
    <location>
        <begin position="1"/>
        <end position="23"/>
    </location>
</feature>
<keyword evidence="1" id="KW-0732">Signal</keyword>
<dbReference type="RefSeq" id="XP_013906595.1">
    <property type="nucleotide sequence ID" value="XM_014051141.1"/>
</dbReference>
<dbReference type="STRING" id="145388.A0A0D2NTW6"/>
<proteinExistence type="predicted"/>
<dbReference type="OrthoDB" id="543963at2759"/>
<feature type="chain" id="PRO_5002247979" description="Bifunctional inhibitor/plant lipid transfer protein/seed storage helical domain-containing protein" evidence="1">
    <location>
        <begin position="24"/>
        <end position="123"/>
    </location>
</feature>
<evidence type="ECO:0008006" key="4">
    <source>
        <dbReference type="Google" id="ProtNLM"/>
    </source>
</evidence>
<dbReference type="Proteomes" id="UP000054498">
    <property type="component" value="Unassembled WGS sequence"/>
</dbReference>